<keyword evidence="3" id="KW-1185">Reference proteome</keyword>
<evidence type="ECO:0000313" key="3">
    <source>
        <dbReference type="Proteomes" id="UP001634007"/>
    </source>
</evidence>
<organism evidence="2 3">
    <name type="scientific">Eucalyptus globulus</name>
    <name type="common">Tasmanian blue gum</name>
    <dbReference type="NCBI Taxonomy" id="34317"/>
    <lineage>
        <taxon>Eukaryota</taxon>
        <taxon>Viridiplantae</taxon>
        <taxon>Streptophyta</taxon>
        <taxon>Embryophyta</taxon>
        <taxon>Tracheophyta</taxon>
        <taxon>Spermatophyta</taxon>
        <taxon>Magnoliopsida</taxon>
        <taxon>eudicotyledons</taxon>
        <taxon>Gunneridae</taxon>
        <taxon>Pentapetalae</taxon>
        <taxon>rosids</taxon>
        <taxon>malvids</taxon>
        <taxon>Myrtales</taxon>
        <taxon>Myrtaceae</taxon>
        <taxon>Myrtoideae</taxon>
        <taxon>Eucalypteae</taxon>
        <taxon>Eucalyptus</taxon>
    </lineage>
</organism>
<sequence>MGMDIPMCLDKHPLLFEMSIIGSSWGFVHAALSFLSSLSCLQILKLDYITSLDENLPICQLLKLPSVKQLKVSVQGYGDASLLPFTLVIEACPSLRSFVFELMWPSKMLCRQRELKRVVIPSHMYLKEVEFYNYYGRPCDHELVNYLVENAIALEKLLVNPCEEAYFSDGMKRLKEPRECALQ</sequence>
<feature type="domain" description="FBD" evidence="1">
    <location>
        <begin position="126"/>
        <end position="157"/>
    </location>
</feature>
<dbReference type="EMBL" id="JBJKBG010000006">
    <property type="protein sequence ID" value="KAL3734396.1"/>
    <property type="molecule type" value="Genomic_DNA"/>
</dbReference>
<comment type="caution">
    <text evidence="2">The sequence shown here is derived from an EMBL/GenBank/DDBJ whole genome shotgun (WGS) entry which is preliminary data.</text>
</comment>
<reference evidence="2 3" key="1">
    <citation type="submission" date="2024-11" db="EMBL/GenBank/DDBJ databases">
        <title>Chromosome-level genome assembly of Eucalyptus globulus Labill. provides insights into its genome evolution.</title>
        <authorList>
            <person name="Li X."/>
        </authorList>
    </citation>
    <scope>NUCLEOTIDE SEQUENCE [LARGE SCALE GENOMIC DNA]</scope>
    <source>
        <strain evidence="2">CL2024</strain>
        <tissue evidence="2">Fresh tender leaves</tissue>
    </source>
</reference>
<protein>
    <recommendedName>
        <fullName evidence="1">FBD domain-containing protein</fullName>
    </recommendedName>
</protein>
<dbReference type="InterPro" id="IPR006566">
    <property type="entry name" value="FBD"/>
</dbReference>
<dbReference type="PANTHER" id="PTHR34145:SF68">
    <property type="entry name" value="FBD DOMAIN-CONTAINING PROTEIN"/>
    <property type="match status" value="1"/>
</dbReference>
<accession>A0ABD3KBZ1</accession>
<evidence type="ECO:0000313" key="2">
    <source>
        <dbReference type="EMBL" id="KAL3734396.1"/>
    </source>
</evidence>
<dbReference type="Pfam" id="PF08387">
    <property type="entry name" value="FBD"/>
    <property type="match status" value="1"/>
</dbReference>
<proteinExistence type="predicted"/>
<dbReference type="SUPFAM" id="SSF52047">
    <property type="entry name" value="RNI-like"/>
    <property type="match status" value="1"/>
</dbReference>
<gene>
    <name evidence="2" type="ORF">ACJRO7_023709</name>
</gene>
<evidence type="ECO:0000259" key="1">
    <source>
        <dbReference type="Pfam" id="PF08387"/>
    </source>
</evidence>
<dbReference type="PANTHER" id="PTHR34145">
    <property type="entry name" value="OS02G0105600 PROTEIN"/>
    <property type="match status" value="1"/>
</dbReference>
<dbReference type="AlphaFoldDB" id="A0ABD3KBZ1"/>
<dbReference type="InterPro" id="IPR053772">
    <property type="entry name" value="At1g61320/At1g61330-like"/>
</dbReference>
<dbReference type="Proteomes" id="UP001634007">
    <property type="component" value="Unassembled WGS sequence"/>
</dbReference>
<name>A0ABD3KBZ1_EUCGL</name>